<comment type="similarity">
    <text evidence="1">Belongs to the sulfatase-modifying factor family.</text>
</comment>
<protein>
    <submittedName>
        <fullName evidence="4">Oidioi.mRNA.OKI2018_I69.XSR.g14757.t1.cds</fullName>
    </submittedName>
</protein>
<evidence type="ECO:0000313" key="5">
    <source>
        <dbReference type="Proteomes" id="UP001158576"/>
    </source>
</evidence>
<evidence type="ECO:0000256" key="2">
    <source>
        <dbReference type="SAM" id="MobiDB-lite"/>
    </source>
</evidence>
<dbReference type="PANTHER" id="PTHR23150:SF19">
    <property type="entry name" value="FORMYLGLYCINE-GENERATING ENZYME"/>
    <property type="match status" value="1"/>
</dbReference>
<feature type="region of interest" description="Disordered" evidence="2">
    <location>
        <begin position="181"/>
        <end position="250"/>
    </location>
</feature>
<keyword evidence="5" id="KW-1185">Reference proteome</keyword>
<evidence type="ECO:0000259" key="3">
    <source>
        <dbReference type="Pfam" id="PF03781"/>
    </source>
</evidence>
<dbReference type="InterPro" id="IPR016187">
    <property type="entry name" value="CTDL_fold"/>
</dbReference>
<evidence type="ECO:0000313" key="4">
    <source>
        <dbReference type="EMBL" id="CAG5096742.1"/>
    </source>
</evidence>
<feature type="domain" description="Sulfatase-modifying factor enzyme-like" evidence="3">
    <location>
        <begin position="30"/>
        <end position="90"/>
    </location>
</feature>
<dbReference type="PANTHER" id="PTHR23150">
    <property type="entry name" value="SULFATASE MODIFYING FACTOR 1, 2"/>
    <property type="match status" value="1"/>
</dbReference>
<reference evidence="4 5" key="1">
    <citation type="submission" date="2021-04" db="EMBL/GenBank/DDBJ databases">
        <authorList>
            <person name="Bliznina A."/>
        </authorList>
    </citation>
    <scope>NUCLEOTIDE SEQUENCE [LARGE SCALE GENOMIC DNA]</scope>
</reference>
<dbReference type="EMBL" id="OU015569">
    <property type="protein sequence ID" value="CAG5096742.1"/>
    <property type="molecule type" value="Genomic_DNA"/>
</dbReference>
<organism evidence="4 5">
    <name type="scientific">Oikopleura dioica</name>
    <name type="common">Tunicate</name>
    <dbReference type="NCBI Taxonomy" id="34765"/>
    <lineage>
        <taxon>Eukaryota</taxon>
        <taxon>Metazoa</taxon>
        <taxon>Chordata</taxon>
        <taxon>Tunicata</taxon>
        <taxon>Appendicularia</taxon>
        <taxon>Copelata</taxon>
        <taxon>Oikopleuridae</taxon>
        <taxon>Oikopleura</taxon>
    </lineage>
</organism>
<dbReference type="Gene3D" id="3.90.1580.10">
    <property type="entry name" value="paralog of FGE (formylglycine-generating enzyme)"/>
    <property type="match status" value="2"/>
</dbReference>
<evidence type="ECO:0000256" key="1">
    <source>
        <dbReference type="ARBA" id="ARBA00005310"/>
    </source>
</evidence>
<sequence>MLTIQCGSGHKYEPEFNPPDESFPKERWNKEVLIPKGDFIFGTDSPVLEDDGEEPARECRITRDYYMDAYEVTNSEFWIFVQKTGYKTDAENFGNSYVFDLCLPKEVLESADQMGDDLLAPEGEFRANYWQGEFPDEDGGGDGFPLTTAPVDAFGAQNEFGLFNMIGNVWEWTGDRFARYHTHEPKNDPSGSPRGTERVKKGGSFLSDTEHSYRIRNAARHHNSPDSSTNDMGFRCVRETKKPNTFKKTM</sequence>
<proteinExistence type="inferred from homology"/>
<feature type="region of interest" description="Disordered" evidence="2">
    <location>
        <begin position="1"/>
        <end position="21"/>
    </location>
</feature>
<dbReference type="SUPFAM" id="SSF56436">
    <property type="entry name" value="C-type lectin-like"/>
    <property type="match status" value="1"/>
</dbReference>
<dbReference type="InterPro" id="IPR051043">
    <property type="entry name" value="Sulfatase_Mod_Factor_Kinase"/>
</dbReference>
<dbReference type="InterPro" id="IPR005532">
    <property type="entry name" value="SUMF_dom"/>
</dbReference>
<dbReference type="InterPro" id="IPR042095">
    <property type="entry name" value="SUMF_sf"/>
</dbReference>
<feature type="domain" description="Sulfatase-modifying factor enzyme-like" evidence="3">
    <location>
        <begin position="122"/>
        <end position="238"/>
    </location>
</feature>
<dbReference type="Proteomes" id="UP001158576">
    <property type="component" value="Chromosome XSR"/>
</dbReference>
<dbReference type="Pfam" id="PF03781">
    <property type="entry name" value="FGE-sulfatase"/>
    <property type="match status" value="2"/>
</dbReference>
<name>A0ABN7SAQ5_OIKDI</name>
<accession>A0ABN7SAQ5</accession>
<gene>
    <name evidence="4" type="ORF">OKIOD_LOCUS6315</name>
</gene>